<evidence type="ECO:0000256" key="1">
    <source>
        <dbReference type="SAM" id="Phobius"/>
    </source>
</evidence>
<name>A0A9D8PPX2_9DELT</name>
<sequence>MNINKDRGELRKEIWRRALDNMTFGADKRDVVFKSLLLSFFAMIFTIPYFYYLFVAVPAEIGSQKNQGVWLFLVIELLMLFILLFLSSVIGLSFSKRYDLPGFGDVKKFLKSIPILFVIGIVMIAVSFYFFDRFYFEISPQSYPGEYKYLFTLPFKGALMDEIILRLGMTTIAVGLLRHKEAGVVLVSALSAFMVIKYNEFVGIPLQFDYLFISQLFFSFCANFLLGYLFVRYGLLFAMGLKFVFGLKYIVVTLLLGTVGWGVI</sequence>
<proteinExistence type="predicted"/>
<keyword evidence="1" id="KW-0472">Membrane</keyword>
<feature type="transmembrane region" description="Helical" evidence="1">
    <location>
        <begin position="69"/>
        <end position="92"/>
    </location>
</feature>
<feature type="transmembrane region" description="Helical" evidence="1">
    <location>
        <begin position="181"/>
        <end position="198"/>
    </location>
</feature>
<dbReference type="Proteomes" id="UP000809273">
    <property type="component" value="Unassembled WGS sequence"/>
</dbReference>
<feature type="transmembrane region" description="Helical" evidence="1">
    <location>
        <begin position="151"/>
        <end position="169"/>
    </location>
</feature>
<keyword evidence="1" id="KW-1133">Transmembrane helix</keyword>
<protein>
    <submittedName>
        <fullName evidence="2">Uncharacterized protein</fullName>
    </submittedName>
</protein>
<reference evidence="2" key="2">
    <citation type="submission" date="2021-01" db="EMBL/GenBank/DDBJ databases">
        <authorList>
            <person name="Hahn C.R."/>
            <person name="Youssef N.H."/>
            <person name="Elshahed M."/>
        </authorList>
    </citation>
    <scope>NUCLEOTIDE SEQUENCE</scope>
    <source>
        <strain evidence="2">Zod_Metabat.24</strain>
    </source>
</reference>
<evidence type="ECO:0000313" key="3">
    <source>
        <dbReference type="Proteomes" id="UP000809273"/>
    </source>
</evidence>
<reference evidence="2" key="1">
    <citation type="journal article" date="2021" name="Environ. Microbiol.">
        <title>Genomic characterization of three novel Desulfobacterota classes expand the metabolic and phylogenetic diversity of the phylum.</title>
        <authorList>
            <person name="Murphy C.L."/>
            <person name="Biggerstaff J."/>
            <person name="Eichhorn A."/>
            <person name="Ewing E."/>
            <person name="Shahan R."/>
            <person name="Soriano D."/>
            <person name="Stewart S."/>
            <person name="VanMol K."/>
            <person name="Walker R."/>
            <person name="Walters P."/>
            <person name="Elshahed M.S."/>
            <person name="Youssef N.H."/>
        </authorList>
    </citation>
    <scope>NUCLEOTIDE SEQUENCE</scope>
    <source>
        <strain evidence="2">Zod_Metabat.24</strain>
    </source>
</reference>
<comment type="caution">
    <text evidence="2">The sequence shown here is derived from an EMBL/GenBank/DDBJ whole genome shotgun (WGS) entry which is preliminary data.</text>
</comment>
<feature type="transmembrane region" description="Helical" evidence="1">
    <location>
        <begin position="243"/>
        <end position="263"/>
    </location>
</feature>
<feature type="transmembrane region" description="Helical" evidence="1">
    <location>
        <begin position="36"/>
        <end position="57"/>
    </location>
</feature>
<feature type="transmembrane region" description="Helical" evidence="1">
    <location>
        <begin position="113"/>
        <end position="131"/>
    </location>
</feature>
<gene>
    <name evidence="2" type="ORF">JW984_11360</name>
</gene>
<dbReference type="EMBL" id="JAFGIX010000055">
    <property type="protein sequence ID" value="MBN1573783.1"/>
    <property type="molecule type" value="Genomic_DNA"/>
</dbReference>
<keyword evidence="1" id="KW-0812">Transmembrane</keyword>
<feature type="transmembrane region" description="Helical" evidence="1">
    <location>
        <begin position="210"/>
        <end position="231"/>
    </location>
</feature>
<dbReference type="AlphaFoldDB" id="A0A9D8PPX2"/>
<organism evidence="2 3">
    <name type="scientific">Candidatus Zymogenus saltonus</name>
    <dbReference type="NCBI Taxonomy" id="2844893"/>
    <lineage>
        <taxon>Bacteria</taxon>
        <taxon>Deltaproteobacteria</taxon>
        <taxon>Candidatus Zymogenia</taxon>
        <taxon>Candidatus Zymogeniales</taxon>
        <taxon>Candidatus Zymogenaceae</taxon>
        <taxon>Candidatus Zymogenus</taxon>
    </lineage>
</organism>
<accession>A0A9D8PPX2</accession>
<evidence type="ECO:0000313" key="2">
    <source>
        <dbReference type="EMBL" id="MBN1573783.1"/>
    </source>
</evidence>